<evidence type="ECO:0000313" key="2">
    <source>
        <dbReference type="EMBL" id="KAJ1346818.1"/>
    </source>
</evidence>
<dbReference type="PANTHER" id="PTHR37973">
    <property type="entry name" value="CHONDROITIN PROTEOGLYCAN 3"/>
    <property type="match status" value="1"/>
</dbReference>
<accession>A0AAD5LYS2</accession>
<feature type="signal peptide" evidence="1">
    <location>
        <begin position="1"/>
        <end position="16"/>
    </location>
</feature>
<keyword evidence="1" id="KW-0732">Signal</keyword>
<organism evidence="2 3">
    <name type="scientific">Parelaphostrongylus tenuis</name>
    <name type="common">Meningeal worm</name>
    <dbReference type="NCBI Taxonomy" id="148309"/>
    <lineage>
        <taxon>Eukaryota</taxon>
        <taxon>Metazoa</taxon>
        <taxon>Ecdysozoa</taxon>
        <taxon>Nematoda</taxon>
        <taxon>Chromadorea</taxon>
        <taxon>Rhabditida</taxon>
        <taxon>Rhabditina</taxon>
        <taxon>Rhabditomorpha</taxon>
        <taxon>Strongyloidea</taxon>
        <taxon>Metastrongylidae</taxon>
        <taxon>Parelaphostrongylus</taxon>
    </lineage>
</organism>
<gene>
    <name evidence="2" type="ORF">KIN20_001721</name>
</gene>
<sequence>MKALLFLFLTIYSAYSLLRSHGNHAKMAPGTQEDNSFNAAVATRAKRGQIEGSGMEGAINESSHEEVSNAHVKDVKKCKPLDRCYSDGDCPGGHCLGAFVGTCNCNACIDLWLCEGDSACGGLEGACNNITRTCDCNAGFRAAGFSSFFSVLGDLCNRKTCNNDDHIQRCFGLPCNFGHCIC</sequence>
<dbReference type="PANTHER" id="PTHR37973:SF3">
    <property type="entry name" value="CHONDROITIN PROTEOGLYCAN 3-RELATED"/>
    <property type="match status" value="1"/>
</dbReference>
<feature type="chain" id="PRO_5041987940" description="Chondroitin proteoglycan 3" evidence="1">
    <location>
        <begin position="17"/>
        <end position="182"/>
    </location>
</feature>
<keyword evidence="3" id="KW-1185">Reference proteome</keyword>
<name>A0AAD5LYS2_PARTN</name>
<dbReference type="AlphaFoldDB" id="A0AAD5LYS2"/>
<dbReference type="Proteomes" id="UP001196413">
    <property type="component" value="Unassembled WGS sequence"/>
</dbReference>
<dbReference type="EMBL" id="JAHQIW010000226">
    <property type="protein sequence ID" value="KAJ1346818.1"/>
    <property type="molecule type" value="Genomic_DNA"/>
</dbReference>
<comment type="caution">
    <text evidence="2">The sequence shown here is derived from an EMBL/GenBank/DDBJ whole genome shotgun (WGS) entry which is preliminary data.</text>
</comment>
<evidence type="ECO:0000256" key="1">
    <source>
        <dbReference type="SAM" id="SignalP"/>
    </source>
</evidence>
<dbReference type="InterPro" id="IPR039260">
    <property type="entry name" value="Cpg-3"/>
</dbReference>
<evidence type="ECO:0008006" key="4">
    <source>
        <dbReference type="Google" id="ProtNLM"/>
    </source>
</evidence>
<evidence type="ECO:0000313" key="3">
    <source>
        <dbReference type="Proteomes" id="UP001196413"/>
    </source>
</evidence>
<protein>
    <recommendedName>
        <fullName evidence="4">Chondroitin proteoglycan 3</fullName>
    </recommendedName>
</protein>
<reference evidence="2" key="1">
    <citation type="submission" date="2021-06" db="EMBL/GenBank/DDBJ databases">
        <title>Parelaphostrongylus tenuis whole genome reference sequence.</title>
        <authorList>
            <person name="Garwood T.J."/>
            <person name="Larsen P.A."/>
            <person name="Fountain-Jones N.M."/>
            <person name="Garbe J.R."/>
            <person name="Macchietto M.G."/>
            <person name="Kania S.A."/>
            <person name="Gerhold R.W."/>
            <person name="Richards J.E."/>
            <person name="Wolf T.M."/>
        </authorList>
    </citation>
    <scope>NUCLEOTIDE SEQUENCE</scope>
    <source>
        <strain evidence="2">MNPRO001-30</strain>
        <tissue evidence="2">Meninges</tissue>
    </source>
</reference>
<proteinExistence type="predicted"/>